<dbReference type="EMBL" id="CP013023">
    <property type="protein sequence ID" value="ANF95800.1"/>
    <property type="molecule type" value="Genomic_DNA"/>
</dbReference>
<dbReference type="KEGG" id="pbv:AR543_07130"/>
<sequence>MDIKIQAKSGYSTSLLLIIIHILQYTPLIDCPIIDAEEVIRKGKQYRTYQNRKRLPERLGSTPNKFQRKKGEWIEV</sequence>
<protein>
    <submittedName>
        <fullName evidence="1">Uncharacterized protein</fullName>
    </submittedName>
</protein>
<gene>
    <name evidence="1" type="ORF">AR543_07130</name>
</gene>
<proteinExistence type="predicted"/>
<dbReference type="AlphaFoldDB" id="A0A172ZF65"/>
<dbReference type="Proteomes" id="UP000078148">
    <property type="component" value="Chromosome"/>
</dbReference>
<evidence type="ECO:0000313" key="2">
    <source>
        <dbReference type="Proteomes" id="UP000078148"/>
    </source>
</evidence>
<keyword evidence="2" id="KW-1185">Reference proteome</keyword>
<reference evidence="2" key="1">
    <citation type="submission" date="2015-10" db="EMBL/GenBank/DDBJ databases">
        <title>Genome of Paenibacillus bovis sp. nov.</title>
        <authorList>
            <person name="Wu Z."/>
            <person name="Gao C."/>
            <person name="Liu Z."/>
            <person name="Zheng H."/>
        </authorList>
    </citation>
    <scope>NUCLEOTIDE SEQUENCE [LARGE SCALE GENOMIC DNA]</scope>
    <source>
        <strain evidence="2">BD3526</strain>
    </source>
</reference>
<evidence type="ECO:0000313" key="1">
    <source>
        <dbReference type="EMBL" id="ANF95800.1"/>
    </source>
</evidence>
<name>A0A172ZF65_9BACL</name>
<reference evidence="1 2" key="2">
    <citation type="journal article" date="2016" name="Int. J. Syst. Evol. Microbiol.">
        <title>Paenibacillus bovis sp. nov., isolated from raw yak (Bos grunniens) milk.</title>
        <authorList>
            <person name="Gao C."/>
            <person name="Han J."/>
            <person name="Liu Z."/>
            <person name="Xu X."/>
            <person name="Hang F."/>
            <person name="Wu Z."/>
        </authorList>
    </citation>
    <scope>NUCLEOTIDE SEQUENCE [LARGE SCALE GENOMIC DNA]</scope>
    <source>
        <strain evidence="1 2">BD3526</strain>
    </source>
</reference>
<dbReference type="STRING" id="1616788.AR543_07130"/>
<accession>A0A172ZF65</accession>
<organism evidence="1 2">
    <name type="scientific">Paenibacillus bovis</name>
    <dbReference type="NCBI Taxonomy" id="1616788"/>
    <lineage>
        <taxon>Bacteria</taxon>
        <taxon>Bacillati</taxon>
        <taxon>Bacillota</taxon>
        <taxon>Bacilli</taxon>
        <taxon>Bacillales</taxon>
        <taxon>Paenibacillaceae</taxon>
        <taxon>Paenibacillus</taxon>
    </lineage>
</organism>